<evidence type="ECO:0000313" key="6">
    <source>
        <dbReference type="EMBL" id="CAI6244074.1"/>
    </source>
</evidence>
<dbReference type="InterPro" id="IPR010111">
    <property type="entry name" value="Kynureninase"/>
</dbReference>
<dbReference type="Gene3D" id="3.90.1150.10">
    <property type="entry name" value="Aspartate Aminotransferase, domain 1"/>
    <property type="match status" value="1"/>
</dbReference>
<dbReference type="AlphaFoldDB" id="A0A9W4U287"/>
<feature type="binding site" evidence="4">
    <location>
        <position position="190"/>
    </location>
    <ligand>
        <name>pyridoxal 5'-phosphate</name>
        <dbReference type="ChEBI" id="CHEBI:597326"/>
    </ligand>
</feature>
<dbReference type="NCBIfam" id="TIGR01814">
    <property type="entry name" value="kynureninase"/>
    <property type="match status" value="1"/>
</dbReference>
<dbReference type="GO" id="GO:0030429">
    <property type="term" value="F:kynureninase activity"/>
    <property type="evidence" value="ECO:0007669"/>
    <property type="project" value="UniProtKB-UniRule"/>
</dbReference>
<feature type="binding site" evidence="4">
    <location>
        <position position="75"/>
    </location>
    <ligand>
        <name>pyridoxal 5'-phosphate</name>
        <dbReference type="ChEBI" id="CHEBI:597326"/>
    </ligand>
</feature>
<comment type="caution">
    <text evidence="4">Lacks conserved residue(s) required for the propagation of feature annotation.</text>
</comment>
<dbReference type="EMBL" id="CAOQHR010000001">
    <property type="protein sequence ID" value="CAI6244074.1"/>
    <property type="molecule type" value="Genomic_DNA"/>
</dbReference>
<dbReference type="PANTHER" id="PTHR14084">
    <property type="entry name" value="KYNURENINASE"/>
    <property type="match status" value="1"/>
</dbReference>
<comment type="subunit">
    <text evidence="4 5">Homodimer.</text>
</comment>
<evidence type="ECO:0000256" key="2">
    <source>
        <dbReference type="ARBA" id="ARBA00022801"/>
    </source>
</evidence>
<dbReference type="InterPro" id="IPR015424">
    <property type="entry name" value="PyrdxlP-dep_Trfase"/>
</dbReference>
<evidence type="ECO:0000256" key="1">
    <source>
        <dbReference type="ARBA" id="ARBA00022642"/>
    </source>
</evidence>
<gene>
    <name evidence="4" type="primary">BNA5</name>
    <name evidence="6" type="ORF">PDIGIT_LOCUS699</name>
</gene>
<comment type="cofactor">
    <cofactor evidence="4 5">
        <name>pyridoxal 5'-phosphate</name>
        <dbReference type="ChEBI" id="CHEBI:597326"/>
    </cofactor>
</comment>
<feature type="binding site" evidence="4">
    <location>
        <position position="161"/>
    </location>
    <ligand>
        <name>pyridoxal 5'-phosphate</name>
        <dbReference type="ChEBI" id="CHEBI:597326"/>
    </ligand>
</feature>
<evidence type="ECO:0000256" key="4">
    <source>
        <dbReference type="HAMAP-Rule" id="MF_03017"/>
    </source>
</evidence>
<keyword evidence="2 4" id="KW-0378">Hydrolase</keyword>
<organism evidence="6 7">
    <name type="scientific">Periconia digitata</name>
    <dbReference type="NCBI Taxonomy" id="1303443"/>
    <lineage>
        <taxon>Eukaryota</taxon>
        <taxon>Fungi</taxon>
        <taxon>Dikarya</taxon>
        <taxon>Ascomycota</taxon>
        <taxon>Pezizomycotina</taxon>
        <taxon>Dothideomycetes</taxon>
        <taxon>Pleosporomycetidae</taxon>
        <taxon>Pleosporales</taxon>
        <taxon>Massarineae</taxon>
        <taxon>Periconiaceae</taxon>
        <taxon>Periconia</taxon>
    </lineage>
</organism>
<reference evidence="6" key="1">
    <citation type="submission" date="2023-01" db="EMBL/GenBank/DDBJ databases">
        <authorList>
            <person name="Van Ghelder C."/>
            <person name="Rancurel C."/>
        </authorList>
    </citation>
    <scope>NUCLEOTIDE SEQUENCE</scope>
    <source>
        <strain evidence="6">CNCM I-4278</strain>
    </source>
</reference>
<dbReference type="GO" id="GO:0043420">
    <property type="term" value="P:anthranilate metabolic process"/>
    <property type="evidence" value="ECO:0007669"/>
    <property type="project" value="UniProtKB-UniRule"/>
</dbReference>
<sequence length="402" mass="44684">MIYLVGSGIGLQPKNIMTRTSSFLNHWASQGMLAAFSSSPDPECPTWLDAEQLVARLMAPIVGARDDEVAMMGSLTANLHYLLATFYRPHEGGGCRTRIIIEEGVFNSDLYAVQSHVAWHGLEPAVEIIPVARNRHDFLSTQAILETIDAHSNTAALLLLSGVQFDTGQLLEIPQITAYARERSILVGWDLAHAVGNVELRLHDWNVDFAVWCSYKYLNAGPGATGGLFLHGKHGTSEVNPRLSGWWGMPVSQRFTLQKQYVPNAGASRFQLSSPSILDITAVTASLVIFEKAGMRAIVEKSIKLTGYLETLLDSLENPGLSAWPLWTIITPRDIKYRGAMLSLRWYEPECLERVVGYLKVRGVLVDVRKPDIMRITPAPLYNTFEEINHFVEELRRAVAEA</sequence>
<dbReference type="PIRSF" id="PIRSF038800">
    <property type="entry name" value="KYNU"/>
    <property type="match status" value="1"/>
</dbReference>
<comment type="function">
    <text evidence="4 5">Catalyzes the cleavage of L-kynurenine (L-Kyn) and L-3-hydroxykynurenine (L-3OHKyn) into anthranilic acid (AA) and 3-hydroxyanthranilic acid (3-OHAA), respectively.</text>
</comment>
<feature type="modified residue" description="N6-(pyridoxal phosphate)lysine" evidence="4">
    <location>
        <position position="216"/>
    </location>
</feature>
<comment type="subcellular location">
    <subcellularLocation>
        <location evidence="4 5">Cytoplasm</location>
    </subcellularLocation>
</comment>
<comment type="catalytic activity">
    <reaction evidence="4 5">
        <text>L-kynurenine + H2O = anthranilate + L-alanine + H(+)</text>
        <dbReference type="Rhea" id="RHEA:16813"/>
        <dbReference type="ChEBI" id="CHEBI:15377"/>
        <dbReference type="ChEBI" id="CHEBI:15378"/>
        <dbReference type="ChEBI" id="CHEBI:16567"/>
        <dbReference type="ChEBI" id="CHEBI:57959"/>
        <dbReference type="ChEBI" id="CHEBI:57972"/>
        <dbReference type="EC" id="3.7.1.3"/>
    </reaction>
</comment>
<evidence type="ECO:0000256" key="3">
    <source>
        <dbReference type="ARBA" id="ARBA00022898"/>
    </source>
</evidence>
<dbReference type="HAMAP" id="MF_01970">
    <property type="entry name" value="Kynureninase"/>
    <property type="match status" value="1"/>
</dbReference>
<dbReference type="InterPro" id="IPR015422">
    <property type="entry name" value="PyrdxlP-dep_Trfase_small"/>
</dbReference>
<keyword evidence="3 4" id="KW-0663">Pyridoxal phosphate</keyword>
<dbReference type="GO" id="GO:0005737">
    <property type="term" value="C:cytoplasm"/>
    <property type="evidence" value="ECO:0007669"/>
    <property type="project" value="UniProtKB-SubCell"/>
</dbReference>
<dbReference type="OrthoDB" id="5978656at2759"/>
<dbReference type="GO" id="GO:0097053">
    <property type="term" value="P:L-kynurenine catabolic process"/>
    <property type="evidence" value="ECO:0007669"/>
    <property type="project" value="UniProtKB-UniRule"/>
</dbReference>
<comment type="caution">
    <text evidence="6">The sequence shown here is derived from an EMBL/GenBank/DDBJ whole genome shotgun (WGS) entry which is preliminary data.</text>
</comment>
<dbReference type="SUPFAM" id="SSF53383">
    <property type="entry name" value="PLP-dependent transferases"/>
    <property type="match status" value="1"/>
</dbReference>
<dbReference type="GO" id="GO:0019805">
    <property type="term" value="P:quinolinate biosynthetic process"/>
    <property type="evidence" value="ECO:0007669"/>
    <property type="project" value="UniProtKB-UniRule"/>
</dbReference>
<keyword evidence="1 4" id="KW-0662">Pyridine nucleotide biosynthesis</keyword>
<evidence type="ECO:0000313" key="7">
    <source>
        <dbReference type="Proteomes" id="UP001152607"/>
    </source>
</evidence>
<evidence type="ECO:0000256" key="5">
    <source>
        <dbReference type="PIRNR" id="PIRNR038800"/>
    </source>
</evidence>
<keyword evidence="4 5" id="KW-0963">Cytoplasm</keyword>
<feature type="binding site" evidence="4">
    <location>
        <position position="193"/>
    </location>
    <ligand>
        <name>pyridoxal 5'-phosphate</name>
        <dbReference type="ChEBI" id="CHEBI:597326"/>
    </ligand>
</feature>
<dbReference type="EC" id="3.7.1.3" evidence="4 5"/>
<comment type="catalytic activity">
    <reaction evidence="5">
        <text>3-hydroxy-L-kynurenine + H2O = 3-hydroxyanthranilate + L-alanine + H(+)</text>
        <dbReference type="Rhea" id="RHEA:25143"/>
        <dbReference type="ChEBI" id="CHEBI:15377"/>
        <dbReference type="ChEBI" id="CHEBI:15378"/>
        <dbReference type="ChEBI" id="CHEBI:36559"/>
        <dbReference type="ChEBI" id="CHEBI:57972"/>
        <dbReference type="ChEBI" id="CHEBI:58125"/>
        <dbReference type="EC" id="3.7.1.3"/>
    </reaction>
</comment>
<comment type="similarity">
    <text evidence="4 5">Belongs to the kynureninase family.</text>
</comment>
<dbReference type="InterPro" id="IPR015421">
    <property type="entry name" value="PyrdxlP-dep_Trfase_major"/>
</dbReference>
<dbReference type="Proteomes" id="UP001152607">
    <property type="component" value="Unassembled WGS sequence"/>
</dbReference>
<dbReference type="GO" id="GO:0019441">
    <property type="term" value="P:L-tryptophan catabolic process to kynurenine"/>
    <property type="evidence" value="ECO:0007669"/>
    <property type="project" value="TreeGrafter"/>
</dbReference>
<name>A0A9W4U287_9PLEO</name>
<comment type="pathway">
    <text evidence="4 5">Amino-acid degradation; L-kynurenine degradation; L-alanine and anthranilate from L-kynurenine: step 1/1.</text>
</comment>
<proteinExistence type="inferred from homology"/>
<comment type="pathway">
    <text evidence="4 5">Cofactor biosynthesis; NAD(+) biosynthesis; quinolinate from L-kynurenine: step 2/3.</text>
</comment>
<dbReference type="GO" id="GO:0030170">
    <property type="term" value="F:pyridoxal phosphate binding"/>
    <property type="evidence" value="ECO:0007669"/>
    <property type="project" value="UniProtKB-UniRule"/>
</dbReference>
<feature type="binding site" evidence="4">
    <location>
        <position position="246"/>
    </location>
    <ligand>
        <name>pyridoxal 5'-phosphate</name>
        <dbReference type="ChEBI" id="CHEBI:597326"/>
    </ligand>
</feature>
<dbReference type="PANTHER" id="PTHR14084:SF0">
    <property type="entry name" value="KYNURENINASE"/>
    <property type="match status" value="1"/>
</dbReference>
<dbReference type="Pfam" id="PF22580">
    <property type="entry name" value="KYNU_C"/>
    <property type="match status" value="1"/>
</dbReference>
<accession>A0A9W4U287</accession>
<feature type="binding site" evidence="4">
    <location>
        <position position="76"/>
    </location>
    <ligand>
        <name>pyridoxal 5'-phosphate</name>
        <dbReference type="ChEBI" id="CHEBI:597326"/>
    </ligand>
</feature>
<feature type="binding site" evidence="4">
    <location>
        <position position="215"/>
    </location>
    <ligand>
        <name>pyridoxal 5'-phosphate</name>
        <dbReference type="ChEBI" id="CHEBI:597326"/>
    </ligand>
</feature>
<dbReference type="GO" id="GO:0034354">
    <property type="term" value="P:'de novo' NAD+ biosynthetic process from L-tryptophan"/>
    <property type="evidence" value="ECO:0007669"/>
    <property type="project" value="UniProtKB-UniRule"/>
</dbReference>
<protein>
    <recommendedName>
        <fullName evidence="4 5">Kynureninase</fullName>
        <ecNumber evidence="4 5">3.7.1.3</ecNumber>
    </recommendedName>
    <alternativeName>
        <fullName evidence="4">Biosynthesis of nicotinic acid protein 5</fullName>
    </alternativeName>
    <alternativeName>
        <fullName evidence="4">L-kynurenine hydrolase</fullName>
    </alternativeName>
</protein>
<dbReference type="Gene3D" id="3.40.640.10">
    <property type="entry name" value="Type I PLP-dependent aspartate aminotransferase-like (Major domain)"/>
    <property type="match status" value="1"/>
</dbReference>
<keyword evidence="7" id="KW-1185">Reference proteome</keyword>